<evidence type="ECO:0000313" key="3">
    <source>
        <dbReference type="Proteomes" id="UP000015105"/>
    </source>
</evidence>
<sequence>MRFWIGAAARLSKGVGAPSTSESTTVKSSGVMGDFTLVTTRGFYRCSGTSASVRSRPRGAYACHGGYPRFGMAPARSSPQRSPASPEGCLQKIGRGTDVEIFGLKIANYRMHRAFNFECFASSGGGFGTDFTNKKRIKSRKRAKDVVQDPSKVASADSKNQEQWAPELGIGRENKSGKTVMDKKYFWKKLKPFEGLHLIKRKLKRPKIIKLLIMMLQLNQIRAHLALVQGLELA</sequence>
<reference evidence="3" key="1">
    <citation type="journal article" date="2014" name="Science">
        <title>Ancient hybridizations among the ancestral genomes of bread wheat.</title>
        <authorList>
            <consortium name="International Wheat Genome Sequencing Consortium,"/>
            <person name="Marcussen T."/>
            <person name="Sandve S.R."/>
            <person name="Heier L."/>
            <person name="Spannagl M."/>
            <person name="Pfeifer M."/>
            <person name="Jakobsen K.S."/>
            <person name="Wulff B.B."/>
            <person name="Steuernagel B."/>
            <person name="Mayer K.F."/>
            <person name="Olsen O.A."/>
        </authorList>
    </citation>
    <scope>NUCLEOTIDE SEQUENCE [LARGE SCALE GENOMIC DNA]</scope>
    <source>
        <strain evidence="3">cv. AL8/78</strain>
    </source>
</reference>
<dbReference type="Gramene" id="AET2Gv20994000.7">
    <property type="protein sequence ID" value="AET2Gv20994000.7"/>
    <property type="gene ID" value="AET2Gv20994000"/>
</dbReference>
<reference evidence="2" key="3">
    <citation type="journal article" date="2017" name="Nature">
        <title>Genome sequence of the progenitor of the wheat D genome Aegilops tauschii.</title>
        <authorList>
            <person name="Luo M.C."/>
            <person name="Gu Y.Q."/>
            <person name="Puiu D."/>
            <person name="Wang H."/>
            <person name="Twardziok S.O."/>
            <person name="Deal K.R."/>
            <person name="Huo N."/>
            <person name="Zhu T."/>
            <person name="Wang L."/>
            <person name="Wang Y."/>
            <person name="McGuire P.E."/>
            <person name="Liu S."/>
            <person name="Long H."/>
            <person name="Ramasamy R.K."/>
            <person name="Rodriguez J.C."/>
            <person name="Van S.L."/>
            <person name="Yuan L."/>
            <person name="Wang Z."/>
            <person name="Xia Z."/>
            <person name="Xiao L."/>
            <person name="Anderson O.D."/>
            <person name="Ouyang S."/>
            <person name="Liang Y."/>
            <person name="Zimin A.V."/>
            <person name="Pertea G."/>
            <person name="Qi P."/>
            <person name="Bennetzen J.L."/>
            <person name="Dai X."/>
            <person name="Dawson M.W."/>
            <person name="Muller H.G."/>
            <person name="Kugler K."/>
            <person name="Rivarola-Duarte L."/>
            <person name="Spannagl M."/>
            <person name="Mayer K.F.X."/>
            <person name="Lu F.H."/>
            <person name="Bevan M.W."/>
            <person name="Leroy P."/>
            <person name="Li P."/>
            <person name="You F.M."/>
            <person name="Sun Q."/>
            <person name="Liu Z."/>
            <person name="Lyons E."/>
            <person name="Wicker T."/>
            <person name="Salzberg S.L."/>
            <person name="Devos K.M."/>
            <person name="Dvorak J."/>
        </authorList>
    </citation>
    <scope>NUCLEOTIDE SEQUENCE [LARGE SCALE GENOMIC DNA]</scope>
    <source>
        <strain evidence="2">cv. AL8/78</strain>
    </source>
</reference>
<organism evidence="2 3">
    <name type="scientific">Aegilops tauschii subsp. strangulata</name>
    <name type="common">Goatgrass</name>
    <dbReference type="NCBI Taxonomy" id="200361"/>
    <lineage>
        <taxon>Eukaryota</taxon>
        <taxon>Viridiplantae</taxon>
        <taxon>Streptophyta</taxon>
        <taxon>Embryophyta</taxon>
        <taxon>Tracheophyta</taxon>
        <taxon>Spermatophyta</taxon>
        <taxon>Magnoliopsida</taxon>
        <taxon>Liliopsida</taxon>
        <taxon>Poales</taxon>
        <taxon>Poaceae</taxon>
        <taxon>BOP clade</taxon>
        <taxon>Pooideae</taxon>
        <taxon>Triticodae</taxon>
        <taxon>Triticeae</taxon>
        <taxon>Triticinae</taxon>
        <taxon>Aegilops</taxon>
    </lineage>
</organism>
<evidence type="ECO:0000313" key="2">
    <source>
        <dbReference type="EnsemblPlants" id="AET2Gv20994000.7"/>
    </source>
</evidence>
<reference evidence="3" key="2">
    <citation type="journal article" date="2017" name="Nat. Plants">
        <title>The Aegilops tauschii genome reveals multiple impacts of transposons.</title>
        <authorList>
            <person name="Zhao G."/>
            <person name="Zou C."/>
            <person name="Li K."/>
            <person name="Wang K."/>
            <person name="Li T."/>
            <person name="Gao L."/>
            <person name="Zhang X."/>
            <person name="Wang H."/>
            <person name="Yang Z."/>
            <person name="Liu X."/>
            <person name="Jiang W."/>
            <person name="Mao L."/>
            <person name="Kong X."/>
            <person name="Jiao Y."/>
            <person name="Jia J."/>
        </authorList>
    </citation>
    <scope>NUCLEOTIDE SEQUENCE [LARGE SCALE GENOMIC DNA]</scope>
    <source>
        <strain evidence="3">cv. AL8/78</strain>
    </source>
</reference>
<keyword evidence="3" id="KW-1185">Reference proteome</keyword>
<proteinExistence type="predicted"/>
<dbReference type="Proteomes" id="UP000015105">
    <property type="component" value="Chromosome 2D"/>
</dbReference>
<evidence type="ECO:0000256" key="1">
    <source>
        <dbReference type="SAM" id="MobiDB-lite"/>
    </source>
</evidence>
<protein>
    <submittedName>
        <fullName evidence="2">Uncharacterized protein</fullName>
    </submittedName>
</protein>
<reference evidence="2" key="5">
    <citation type="journal article" date="2021" name="G3 (Bethesda)">
        <title>Aegilops tauschii genome assembly Aet v5.0 features greater sequence contiguity and improved annotation.</title>
        <authorList>
            <person name="Wang L."/>
            <person name="Zhu T."/>
            <person name="Rodriguez J.C."/>
            <person name="Deal K.R."/>
            <person name="Dubcovsky J."/>
            <person name="McGuire P.E."/>
            <person name="Lux T."/>
            <person name="Spannagl M."/>
            <person name="Mayer K.F.X."/>
            <person name="Baldrich P."/>
            <person name="Meyers B.C."/>
            <person name="Huo N."/>
            <person name="Gu Y.Q."/>
            <person name="Zhou H."/>
            <person name="Devos K.M."/>
            <person name="Bennetzen J.L."/>
            <person name="Unver T."/>
            <person name="Budak H."/>
            <person name="Gulick P.J."/>
            <person name="Galiba G."/>
            <person name="Kalapos B."/>
            <person name="Nelson D.R."/>
            <person name="Li P."/>
            <person name="You F.M."/>
            <person name="Luo M.C."/>
            <person name="Dvorak J."/>
        </authorList>
    </citation>
    <scope>NUCLEOTIDE SEQUENCE [LARGE SCALE GENOMIC DNA]</scope>
    <source>
        <strain evidence="2">cv. AL8/78</strain>
    </source>
</reference>
<reference evidence="2" key="4">
    <citation type="submission" date="2019-03" db="UniProtKB">
        <authorList>
            <consortium name="EnsemblPlants"/>
        </authorList>
    </citation>
    <scope>IDENTIFICATION</scope>
</reference>
<dbReference type="EnsemblPlants" id="AET2Gv20994000.7">
    <property type="protein sequence ID" value="AET2Gv20994000.7"/>
    <property type="gene ID" value="AET2Gv20994000"/>
</dbReference>
<name>A0A453CWP8_AEGTS</name>
<feature type="region of interest" description="Disordered" evidence="1">
    <location>
        <begin position="140"/>
        <end position="159"/>
    </location>
</feature>
<accession>A0A453CWP8</accession>
<dbReference type="AlphaFoldDB" id="A0A453CWP8"/>